<keyword evidence="3" id="KW-1185">Reference proteome</keyword>
<dbReference type="GeneID" id="85224181"/>
<dbReference type="PANTHER" id="PTHR31551">
    <property type="entry name" value="PRE-MRNA-SPLICING FACTOR CWF18"/>
    <property type="match status" value="1"/>
</dbReference>
<evidence type="ECO:0000313" key="2">
    <source>
        <dbReference type="EMBL" id="WFD37586.1"/>
    </source>
</evidence>
<accession>A0AAF0F0H3</accession>
<evidence type="ECO:0000256" key="1">
    <source>
        <dbReference type="SAM" id="MobiDB-lite"/>
    </source>
</evidence>
<dbReference type="GO" id="GO:0005684">
    <property type="term" value="C:U2-type spliceosomal complex"/>
    <property type="evidence" value="ECO:0007669"/>
    <property type="project" value="TreeGrafter"/>
</dbReference>
<evidence type="ECO:0000313" key="3">
    <source>
        <dbReference type="Proteomes" id="UP001217754"/>
    </source>
</evidence>
<dbReference type="PANTHER" id="PTHR31551:SF1">
    <property type="entry name" value="COILED-COIL DOMAIN-CONTAINING PROTEIN 12"/>
    <property type="match status" value="1"/>
</dbReference>
<dbReference type="AlphaFoldDB" id="A0AAF0F0H3"/>
<dbReference type="EMBL" id="CP119958">
    <property type="protein sequence ID" value="WFD37586.1"/>
    <property type="molecule type" value="Genomic_DNA"/>
</dbReference>
<dbReference type="Proteomes" id="UP001217754">
    <property type="component" value="Chromosome 1"/>
</dbReference>
<evidence type="ECO:0008006" key="4">
    <source>
        <dbReference type="Google" id="ProtNLM"/>
    </source>
</evidence>
<organism evidence="2 3">
    <name type="scientific">Malassezia japonica</name>
    <dbReference type="NCBI Taxonomy" id="223818"/>
    <lineage>
        <taxon>Eukaryota</taxon>
        <taxon>Fungi</taxon>
        <taxon>Dikarya</taxon>
        <taxon>Basidiomycota</taxon>
        <taxon>Ustilaginomycotina</taxon>
        <taxon>Malasseziomycetes</taxon>
        <taxon>Malasseziales</taxon>
        <taxon>Malasseziaceae</taxon>
        <taxon>Malassezia</taxon>
    </lineage>
</organism>
<dbReference type="Pfam" id="PF08315">
    <property type="entry name" value="cwf18"/>
    <property type="match status" value="1"/>
</dbReference>
<gene>
    <name evidence="2" type="ORF">MJAP1_000532</name>
</gene>
<sequence>MEAAAALRKARIDALRSLRRAEETRDTSAIEENAFGRAVKESYRASEPPADFTPGPTVLSTLEQDIAGLQERVIAEDEAAQNEQLDLAAIAPKRPNWDLRRDYDKHNARLERKTKAAIRALIVQRLHGGKSNEAEATARLVAEAEPEDDE</sequence>
<reference evidence="2" key="1">
    <citation type="submission" date="2023-03" db="EMBL/GenBank/DDBJ databases">
        <title>Mating type loci evolution in Malassezia.</title>
        <authorList>
            <person name="Coelho M.A."/>
        </authorList>
    </citation>
    <scope>NUCLEOTIDE SEQUENCE</scope>
    <source>
        <strain evidence="2">CBS 9431</strain>
    </source>
</reference>
<dbReference type="RefSeq" id="XP_060120483.1">
    <property type="nucleotide sequence ID" value="XM_060264500.1"/>
</dbReference>
<dbReference type="InterPro" id="IPR013169">
    <property type="entry name" value="mRNA_splic_Cwf18-like"/>
</dbReference>
<name>A0AAF0F0H3_9BASI</name>
<dbReference type="GO" id="GO:0071014">
    <property type="term" value="C:post-mRNA release spliceosomal complex"/>
    <property type="evidence" value="ECO:0007669"/>
    <property type="project" value="TreeGrafter"/>
</dbReference>
<proteinExistence type="predicted"/>
<protein>
    <recommendedName>
        <fullName evidence="4">Coiled-coil domain-containing protein 12</fullName>
    </recommendedName>
</protein>
<feature type="region of interest" description="Disordered" evidence="1">
    <location>
        <begin position="129"/>
        <end position="150"/>
    </location>
</feature>